<evidence type="ECO:0000313" key="1">
    <source>
        <dbReference type="EMBL" id="CAE7257722.1"/>
    </source>
</evidence>
<keyword evidence="2" id="KW-1185">Reference proteome</keyword>
<evidence type="ECO:0000313" key="2">
    <source>
        <dbReference type="Proteomes" id="UP000649617"/>
    </source>
</evidence>
<name>A0A812M6D8_SYMPI</name>
<protein>
    <submittedName>
        <fullName evidence="1">Rhp6 protein</fullName>
    </submittedName>
</protein>
<accession>A0A812M6D8</accession>
<feature type="non-terminal residue" evidence="1">
    <location>
        <position position="101"/>
    </location>
</feature>
<sequence length="101" mass="11190">DAAVSLSVQHAVQDMVQPQIDRLMEQVAMLAGSAQSDLREVERLTERWEVRAEGRFAGIESRLSMLADAAARTEEREKDLNQKVAGVAEDLIRRGLAQGDQ</sequence>
<reference evidence="1" key="1">
    <citation type="submission" date="2021-02" db="EMBL/GenBank/DDBJ databases">
        <authorList>
            <person name="Dougan E. K."/>
            <person name="Rhodes N."/>
            <person name="Thang M."/>
            <person name="Chan C."/>
        </authorList>
    </citation>
    <scope>NUCLEOTIDE SEQUENCE</scope>
</reference>
<comment type="caution">
    <text evidence="1">The sequence shown here is derived from an EMBL/GenBank/DDBJ whole genome shotgun (WGS) entry which is preliminary data.</text>
</comment>
<feature type="non-terminal residue" evidence="1">
    <location>
        <position position="1"/>
    </location>
</feature>
<dbReference type="EMBL" id="CAJNIZ010007407">
    <property type="protein sequence ID" value="CAE7257722.1"/>
    <property type="molecule type" value="Genomic_DNA"/>
</dbReference>
<dbReference type="Proteomes" id="UP000649617">
    <property type="component" value="Unassembled WGS sequence"/>
</dbReference>
<proteinExistence type="predicted"/>
<gene>
    <name evidence="1" type="primary">rhp6</name>
    <name evidence="1" type="ORF">SPIL2461_LOCUS5295</name>
</gene>
<dbReference type="AlphaFoldDB" id="A0A812M6D8"/>
<dbReference type="OrthoDB" id="10649615at2759"/>
<organism evidence="1 2">
    <name type="scientific">Symbiodinium pilosum</name>
    <name type="common">Dinoflagellate</name>
    <dbReference type="NCBI Taxonomy" id="2952"/>
    <lineage>
        <taxon>Eukaryota</taxon>
        <taxon>Sar</taxon>
        <taxon>Alveolata</taxon>
        <taxon>Dinophyceae</taxon>
        <taxon>Suessiales</taxon>
        <taxon>Symbiodiniaceae</taxon>
        <taxon>Symbiodinium</taxon>
    </lineage>
</organism>